<keyword evidence="1" id="KW-0472">Membrane</keyword>
<dbReference type="InterPro" id="IPR025489">
    <property type="entry name" value="DUF4381"/>
</dbReference>
<dbReference type="EMBL" id="QMDL01000001">
    <property type="protein sequence ID" value="RMJ05893.1"/>
    <property type="molecule type" value="Genomic_DNA"/>
</dbReference>
<dbReference type="Proteomes" id="UP000265903">
    <property type="component" value="Unassembled WGS sequence"/>
</dbReference>
<proteinExistence type="predicted"/>
<gene>
    <name evidence="2" type="ORF">DOQ08_00569</name>
</gene>
<feature type="transmembrane region" description="Helical" evidence="1">
    <location>
        <begin position="27"/>
        <end position="46"/>
    </location>
</feature>
<comment type="caution">
    <text evidence="2">The sequence shown here is derived from an EMBL/GenBank/DDBJ whole genome shotgun (WGS) entry which is preliminary data.</text>
</comment>
<evidence type="ECO:0000256" key="1">
    <source>
        <dbReference type="SAM" id="Phobius"/>
    </source>
</evidence>
<dbReference type="AlphaFoldDB" id="A0A3M2RKL5"/>
<dbReference type="Pfam" id="PF14316">
    <property type="entry name" value="DUF4381"/>
    <property type="match status" value="1"/>
</dbReference>
<evidence type="ECO:0000313" key="3">
    <source>
        <dbReference type="Proteomes" id="UP000265903"/>
    </source>
</evidence>
<keyword evidence="3" id="KW-1185">Reference proteome</keyword>
<keyword evidence="1" id="KW-1133">Transmembrane helix</keyword>
<evidence type="ECO:0000313" key="2">
    <source>
        <dbReference type="EMBL" id="RMJ05893.1"/>
    </source>
</evidence>
<name>A0A3M2RKL5_9GAMM</name>
<organism evidence="2 3">
    <name type="scientific">Marinobacter litoralis</name>
    <dbReference type="NCBI Taxonomy" id="187981"/>
    <lineage>
        <taxon>Bacteria</taxon>
        <taxon>Pseudomonadati</taxon>
        <taxon>Pseudomonadota</taxon>
        <taxon>Gammaproteobacteria</taxon>
        <taxon>Pseudomonadales</taxon>
        <taxon>Marinobacteraceae</taxon>
        <taxon>Marinobacter</taxon>
    </lineage>
</organism>
<accession>A0A3M2RKL5</accession>
<keyword evidence="1" id="KW-0812">Transmembrane</keyword>
<evidence type="ECO:0008006" key="4">
    <source>
        <dbReference type="Google" id="ProtNLM"/>
    </source>
</evidence>
<reference evidence="2 3" key="1">
    <citation type="submission" date="2018-08" db="EMBL/GenBank/DDBJ databases">
        <title>Whole Genome Sequence of the Moderate Halophilic Marine Bacterium Marinobacter litoralis Sw-45.</title>
        <authorList>
            <person name="Musa H."/>
        </authorList>
    </citation>
    <scope>NUCLEOTIDE SEQUENCE [LARGE SCALE GENOMIC DNA]</scope>
    <source>
        <strain evidence="2 3">Sw-45</strain>
    </source>
</reference>
<dbReference type="OrthoDB" id="283083at2"/>
<protein>
    <recommendedName>
        <fullName evidence="4">DUF4381 domain-containing protein</fullName>
    </recommendedName>
</protein>
<sequence>MNPQDPLAQLKDIYLPETGGWWPPAPGWWLLAAFCLIALIALLWAWQRRRARSLWKRQAKAELATLSQQVRNEPGWYGDLNRLLKRVARQTHPDRHPESMTGDQWVDFLLETLPKDRIASRPTAEAMVTAAWQPKPAIDPRNALAFTSLWLEAQL</sequence>
<dbReference type="RefSeq" id="WP_114333375.1">
    <property type="nucleotide sequence ID" value="NZ_QMDL01000001.1"/>
</dbReference>